<dbReference type="GO" id="GO:0042026">
    <property type="term" value="P:protein refolding"/>
    <property type="evidence" value="ECO:0007669"/>
    <property type="project" value="UniProtKB-ARBA"/>
</dbReference>
<evidence type="ECO:0000256" key="9">
    <source>
        <dbReference type="PROSITE-ProRule" id="PRU00277"/>
    </source>
</evidence>
<sequence>MQIADRCVVSFHYTLTNDAGDVLDSSSGREPLSYLHGAGNIVPGLESALEGREAGDSFKVSVAPEEGYGVHHEGLVQQVPRAAFAGVDEVQIGMEFHAQGPQGPLAVTVTAVDGDTVTIDGNHPLAGQTLHFAIEVTGVRQATLEESLHGHVHGPGGVEH</sequence>
<organism evidence="12 13">
    <name type="scientific">Aquimonas voraii</name>
    <dbReference type="NCBI Taxonomy" id="265719"/>
    <lineage>
        <taxon>Bacteria</taxon>
        <taxon>Pseudomonadati</taxon>
        <taxon>Pseudomonadota</taxon>
        <taxon>Gammaproteobacteria</taxon>
        <taxon>Lysobacterales</taxon>
        <taxon>Lysobacteraceae</taxon>
        <taxon>Aquimonas</taxon>
    </lineage>
</organism>
<dbReference type="EMBL" id="FNAG01000001">
    <property type="protein sequence ID" value="SDD15915.1"/>
    <property type="molecule type" value="Genomic_DNA"/>
</dbReference>
<keyword evidence="4" id="KW-0963">Cytoplasm</keyword>
<feature type="domain" description="PPIase FKBP-type" evidence="11">
    <location>
        <begin position="6"/>
        <end position="95"/>
    </location>
</feature>
<dbReference type="Pfam" id="PF00254">
    <property type="entry name" value="FKBP_C"/>
    <property type="match status" value="1"/>
</dbReference>
<comment type="function">
    <text evidence="8">Also involved in hydrogenase metallocenter assembly, probably by participating in the nickel insertion step. This function in hydrogenase biosynthesis requires chaperone activity and the presence of the metal-binding domain, but not PPIase activity.</text>
</comment>
<keyword evidence="6" id="KW-0143">Chaperone</keyword>
<dbReference type="PROSITE" id="PS50059">
    <property type="entry name" value="FKBP_PPIASE"/>
    <property type="match status" value="1"/>
</dbReference>
<keyword evidence="13" id="KW-1185">Reference proteome</keyword>
<dbReference type="EC" id="5.2.1.8" evidence="10"/>
<dbReference type="RefSeq" id="WP_091238382.1">
    <property type="nucleotide sequence ID" value="NZ_FNAG01000001.1"/>
</dbReference>
<dbReference type="PANTHER" id="PTHR47861">
    <property type="entry name" value="FKBP-TYPE PEPTIDYL-PROLYL CIS-TRANS ISOMERASE SLYD"/>
    <property type="match status" value="1"/>
</dbReference>
<dbReference type="Proteomes" id="UP000199603">
    <property type="component" value="Unassembled WGS sequence"/>
</dbReference>
<comment type="similarity">
    <text evidence="3 10">Belongs to the FKBP-type PPIase family.</text>
</comment>
<comment type="subcellular location">
    <subcellularLocation>
        <location evidence="2">Cytoplasm</location>
    </subcellularLocation>
</comment>
<keyword evidence="5 9" id="KW-0697">Rotamase</keyword>
<dbReference type="AlphaFoldDB" id="A0A1G6SIG2"/>
<evidence type="ECO:0000256" key="5">
    <source>
        <dbReference type="ARBA" id="ARBA00023110"/>
    </source>
</evidence>
<evidence type="ECO:0000256" key="10">
    <source>
        <dbReference type="RuleBase" id="RU003915"/>
    </source>
</evidence>
<dbReference type="InterPro" id="IPR001179">
    <property type="entry name" value="PPIase_FKBP_dom"/>
</dbReference>
<dbReference type="InterPro" id="IPR046357">
    <property type="entry name" value="PPIase_dom_sf"/>
</dbReference>
<dbReference type="PANTHER" id="PTHR47861:SF3">
    <property type="entry name" value="FKBP-TYPE PEPTIDYL-PROLYL CIS-TRANS ISOMERASE SLYD"/>
    <property type="match status" value="1"/>
</dbReference>
<evidence type="ECO:0000256" key="3">
    <source>
        <dbReference type="ARBA" id="ARBA00006577"/>
    </source>
</evidence>
<evidence type="ECO:0000259" key="11">
    <source>
        <dbReference type="PROSITE" id="PS50059"/>
    </source>
</evidence>
<dbReference type="Gene3D" id="3.10.50.40">
    <property type="match status" value="1"/>
</dbReference>
<evidence type="ECO:0000313" key="13">
    <source>
        <dbReference type="Proteomes" id="UP000199603"/>
    </source>
</evidence>
<evidence type="ECO:0000256" key="6">
    <source>
        <dbReference type="ARBA" id="ARBA00023186"/>
    </source>
</evidence>
<dbReference type="OrthoDB" id="9808891at2"/>
<evidence type="ECO:0000256" key="8">
    <source>
        <dbReference type="ARBA" id="ARBA00037071"/>
    </source>
</evidence>
<name>A0A1G6SIG2_9GAMM</name>
<reference evidence="12 13" key="1">
    <citation type="submission" date="2016-10" db="EMBL/GenBank/DDBJ databases">
        <authorList>
            <person name="de Groot N.N."/>
        </authorList>
    </citation>
    <scope>NUCLEOTIDE SEQUENCE [LARGE SCALE GENOMIC DNA]</scope>
    <source>
        <strain evidence="12 13">DSM 16957</strain>
    </source>
</reference>
<protein>
    <recommendedName>
        <fullName evidence="10">Peptidyl-prolyl cis-trans isomerase</fullName>
        <ecNumber evidence="10">5.2.1.8</ecNumber>
    </recommendedName>
</protein>
<evidence type="ECO:0000256" key="7">
    <source>
        <dbReference type="ARBA" id="ARBA00023235"/>
    </source>
</evidence>
<evidence type="ECO:0000256" key="1">
    <source>
        <dbReference type="ARBA" id="ARBA00000971"/>
    </source>
</evidence>
<dbReference type="STRING" id="265719.SAMN04488509_101492"/>
<evidence type="ECO:0000256" key="2">
    <source>
        <dbReference type="ARBA" id="ARBA00004496"/>
    </source>
</evidence>
<evidence type="ECO:0000256" key="4">
    <source>
        <dbReference type="ARBA" id="ARBA00022490"/>
    </source>
</evidence>
<evidence type="ECO:0000313" key="12">
    <source>
        <dbReference type="EMBL" id="SDD15915.1"/>
    </source>
</evidence>
<accession>A0A1G6SIG2</accession>
<proteinExistence type="inferred from homology"/>
<dbReference type="GO" id="GO:0003755">
    <property type="term" value="F:peptidyl-prolyl cis-trans isomerase activity"/>
    <property type="evidence" value="ECO:0007669"/>
    <property type="project" value="UniProtKB-UniRule"/>
</dbReference>
<gene>
    <name evidence="12" type="ORF">SAMN04488509_101492</name>
</gene>
<dbReference type="SUPFAM" id="SSF54534">
    <property type="entry name" value="FKBP-like"/>
    <property type="match status" value="1"/>
</dbReference>
<comment type="catalytic activity">
    <reaction evidence="1 9 10">
        <text>[protein]-peptidylproline (omega=180) = [protein]-peptidylproline (omega=0)</text>
        <dbReference type="Rhea" id="RHEA:16237"/>
        <dbReference type="Rhea" id="RHEA-COMP:10747"/>
        <dbReference type="Rhea" id="RHEA-COMP:10748"/>
        <dbReference type="ChEBI" id="CHEBI:83833"/>
        <dbReference type="ChEBI" id="CHEBI:83834"/>
        <dbReference type="EC" id="5.2.1.8"/>
    </reaction>
</comment>
<dbReference type="GO" id="GO:0005737">
    <property type="term" value="C:cytoplasm"/>
    <property type="evidence" value="ECO:0007669"/>
    <property type="project" value="UniProtKB-SubCell"/>
</dbReference>
<keyword evidence="7 9" id="KW-0413">Isomerase</keyword>